<evidence type="ECO:0000256" key="8">
    <source>
        <dbReference type="RuleBase" id="RU364100"/>
    </source>
</evidence>
<evidence type="ECO:0000256" key="4">
    <source>
        <dbReference type="ARBA" id="ARBA00022801"/>
    </source>
</evidence>
<evidence type="ECO:0000256" key="2">
    <source>
        <dbReference type="ARBA" id="ARBA00022670"/>
    </source>
</evidence>
<evidence type="ECO:0000256" key="3">
    <source>
        <dbReference type="ARBA" id="ARBA00022763"/>
    </source>
</evidence>
<dbReference type="EC" id="3.4.-.-" evidence="8"/>
<comment type="similarity">
    <text evidence="1 8">Belongs to the SOS response-associated peptidase family.</text>
</comment>
<feature type="region of interest" description="Disordered" evidence="9">
    <location>
        <begin position="220"/>
        <end position="259"/>
    </location>
</feature>
<organism evidence="10 11">
    <name type="scientific">Sinorhizobium chiapasense</name>
    <dbReference type="NCBI Taxonomy" id="501572"/>
    <lineage>
        <taxon>Bacteria</taxon>
        <taxon>Pseudomonadati</taxon>
        <taxon>Pseudomonadota</taxon>
        <taxon>Alphaproteobacteria</taxon>
        <taxon>Hyphomicrobiales</taxon>
        <taxon>Rhizobiaceae</taxon>
        <taxon>Sinorhizobium/Ensifer group</taxon>
        <taxon>Sinorhizobium</taxon>
    </lineage>
</organism>
<sequence length="259" mass="29042">MCGRFALTARPEELMELFGLLEAEDFPARYNIAPTQPIIVVVASDRAKPGSNLPERKTLLVRWGFTPGWVKDPRKFPLLINARSESAVEKAAFRAAMRHRRILVPASGFYEWRRPARGRGEASQAYWVRPKRGGIVAFAGLMETWSSADGSEVDTAAILTTGSNRVIRHIHDRMPVVIQPEDFARWLDCRTQEPREVADLMAPAPGDYFEAIPVSDKVNKIANTGPELQDEAVPAKSPEAASRNRDDDRDDNNRQMSLF</sequence>
<evidence type="ECO:0000313" key="11">
    <source>
        <dbReference type="Proteomes" id="UP001432360"/>
    </source>
</evidence>
<evidence type="ECO:0000313" key="10">
    <source>
        <dbReference type="EMBL" id="WVT04716.1"/>
    </source>
</evidence>
<accession>A0ABZ2BBK1</accession>
<protein>
    <recommendedName>
        <fullName evidence="8">Abasic site processing protein</fullName>
        <ecNumber evidence="8">3.4.-.-</ecNumber>
    </recommendedName>
</protein>
<keyword evidence="3" id="KW-0227">DNA damage</keyword>
<keyword evidence="4 8" id="KW-0378">Hydrolase</keyword>
<dbReference type="Gene3D" id="3.90.1680.10">
    <property type="entry name" value="SOS response associated peptidase-like"/>
    <property type="match status" value="1"/>
</dbReference>
<dbReference type="RefSeq" id="WP_331373873.1">
    <property type="nucleotide sequence ID" value="NZ_CP133148.1"/>
</dbReference>
<keyword evidence="2 8" id="KW-0645">Protease</keyword>
<keyword evidence="5" id="KW-0190">Covalent protein-DNA linkage</keyword>
<keyword evidence="6" id="KW-0238">DNA-binding</keyword>
<feature type="compositionally biased region" description="Basic and acidic residues" evidence="9">
    <location>
        <begin position="242"/>
        <end position="253"/>
    </location>
</feature>
<evidence type="ECO:0000256" key="1">
    <source>
        <dbReference type="ARBA" id="ARBA00008136"/>
    </source>
</evidence>
<dbReference type="SUPFAM" id="SSF143081">
    <property type="entry name" value="BB1717-like"/>
    <property type="match status" value="1"/>
</dbReference>
<dbReference type="EMBL" id="CP133148">
    <property type="protein sequence ID" value="WVT04716.1"/>
    <property type="molecule type" value="Genomic_DNA"/>
</dbReference>
<reference evidence="10" key="1">
    <citation type="submission" date="2023-08" db="EMBL/GenBank/DDBJ databases">
        <title>Complete genome sequence of Sinorhizobium chiapanecum ITTG S70 isolated from Acaciella angustissima nodules in Chiapas-Mexico.</title>
        <authorList>
            <person name="Rincon-Rosales R."/>
            <person name="Rogel M.A."/>
            <person name="Rincon-Medina C.I."/>
            <person name="Guerrero G."/>
            <person name="Manzano-Gomez L.A."/>
            <person name="Lopez-Lopez A."/>
            <person name="Rincon Molina F.A."/>
            <person name="Martinez-Romero E."/>
        </authorList>
    </citation>
    <scope>NUCLEOTIDE SEQUENCE</scope>
    <source>
        <strain evidence="10">ITTG S70</strain>
    </source>
</reference>
<dbReference type="Pfam" id="PF02586">
    <property type="entry name" value="SRAP"/>
    <property type="match status" value="1"/>
</dbReference>
<dbReference type="PANTHER" id="PTHR13604">
    <property type="entry name" value="DC12-RELATED"/>
    <property type="match status" value="1"/>
</dbReference>
<keyword evidence="11" id="KW-1185">Reference proteome</keyword>
<keyword evidence="7" id="KW-0456">Lyase</keyword>
<proteinExistence type="inferred from homology"/>
<evidence type="ECO:0000256" key="9">
    <source>
        <dbReference type="SAM" id="MobiDB-lite"/>
    </source>
</evidence>
<evidence type="ECO:0000256" key="7">
    <source>
        <dbReference type="ARBA" id="ARBA00023239"/>
    </source>
</evidence>
<gene>
    <name evidence="10" type="ORF">RB548_04695</name>
</gene>
<evidence type="ECO:0000256" key="5">
    <source>
        <dbReference type="ARBA" id="ARBA00023124"/>
    </source>
</evidence>
<name>A0ABZ2BBK1_9HYPH</name>
<dbReference type="InterPro" id="IPR036590">
    <property type="entry name" value="SRAP-like"/>
</dbReference>
<dbReference type="PANTHER" id="PTHR13604:SF0">
    <property type="entry name" value="ABASIC SITE PROCESSING PROTEIN HMCES"/>
    <property type="match status" value="1"/>
</dbReference>
<dbReference type="InterPro" id="IPR003738">
    <property type="entry name" value="SRAP"/>
</dbReference>
<evidence type="ECO:0000256" key="6">
    <source>
        <dbReference type="ARBA" id="ARBA00023125"/>
    </source>
</evidence>
<dbReference type="Proteomes" id="UP001432360">
    <property type="component" value="Chromosome"/>
</dbReference>